<dbReference type="Pfam" id="PF00672">
    <property type="entry name" value="HAMP"/>
    <property type="match status" value="1"/>
</dbReference>
<keyword evidence="4" id="KW-0175">Coiled coil</keyword>
<keyword evidence="1" id="KW-0488">Methylation</keyword>
<comment type="similarity">
    <text evidence="2">Belongs to the methyl-accepting chemotaxis (MCP) protein family.</text>
</comment>
<dbReference type="InterPro" id="IPR004089">
    <property type="entry name" value="MCPsignal_dom"/>
</dbReference>
<feature type="coiled-coil region" evidence="4">
    <location>
        <begin position="68"/>
        <end position="95"/>
    </location>
</feature>
<dbReference type="InterPro" id="IPR003660">
    <property type="entry name" value="HAMP_dom"/>
</dbReference>
<reference evidence="8 9" key="1">
    <citation type="submission" date="2023-11" db="EMBL/GenBank/DDBJ databases">
        <title>Draft genome of Azohydromonas lata strain H1 (DSM1123), a polyhydroxyalkanoate producer.</title>
        <authorList>
            <person name="Traversa D."/>
            <person name="D'Addabbo P."/>
            <person name="Pazzani C."/>
            <person name="Manzari C."/>
            <person name="Chiara M."/>
            <person name="Scrascia M."/>
        </authorList>
    </citation>
    <scope>NUCLEOTIDE SEQUENCE [LARGE SCALE GENOMIC DNA]</scope>
    <source>
        <strain evidence="8 9">H1</strain>
    </source>
</reference>
<dbReference type="Pfam" id="PF00015">
    <property type="entry name" value="MCPsignal"/>
    <property type="match status" value="1"/>
</dbReference>
<name>A0ABU5IHD5_9BURK</name>
<feature type="domain" description="HAMP" evidence="7">
    <location>
        <begin position="219"/>
        <end position="271"/>
    </location>
</feature>
<evidence type="ECO:0000259" key="7">
    <source>
        <dbReference type="PROSITE" id="PS50885"/>
    </source>
</evidence>
<dbReference type="CDD" id="cd06225">
    <property type="entry name" value="HAMP"/>
    <property type="match status" value="1"/>
</dbReference>
<dbReference type="EMBL" id="JAXOJX010000031">
    <property type="protein sequence ID" value="MDZ5458546.1"/>
    <property type="molecule type" value="Genomic_DNA"/>
</dbReference>
<keyword evidence="3" id="KW-0807">Transducer</keyword>
<dbReference type="PROSITE" id="PS50885">
    <property type="entry name" value="HAMP"/>
    <property type="match status" value="1"/>
</dbReference>
<evidence type="ECO:0000313" key="8">
    <source>
        <dbReference type="EMBL" id="MDZ5458546.1"/>
    </source>
</evidence>
<feature type="domain" description="Methyl-accepting transducer" evidence="6">
    <location>
        <begin position="276"/>
        <end position="505"/>
    </location>
</feature>
<evidence type="ECO:0000313" key="9">
    <source>
        <dbReference type="Proteomes" id="UP001293718"/>
    </source>
</evidence>
<keyword evidence="9" id="KW-1185">Reference proteome</keyword>
<dbReference type="Gene3D" id="6.10.340.10">
    <property type="match status" value="1"/>
</dbReference>
<evidence type="ECO:0000259" key="6">
    <source>
        <dbReference type="PROSITE" id="PS50111"/>
    </source>
</evidence>
<evidence type="ECO:0000256" key="5">
    <source>
        <dbReference type="SAM" id="MobiDB-lite"/>
    </source>
</evidence>
<dbReference type="PROSITE" id="PS50111">
    <property type="entry name" value="CHEMOTAXIS_TRANSDUC_2"/>
    <property type="match status" value="1"/>
</dbReference>
<dbReference type="PANTHER" id="PTHR43531">
    <property type="entry name" value="PROTEIN ICFG"/>
    <property type="match status" value="1"/>
</dbReference>
<sequence length="596" mass="62509">MDGLNRLRIGSRLGLGFGAVLLLLCALTAVALLQMRALAANTGYYTQNLVPSYEALYEITGALSSMRRLEAQHLLASSAEEMDDLEKRIDGHKKALLDGVAHYEKELLSDAGDQRALEDVKNQAQAYFALWEQLRPLSRRGVEDAATMDKARKLLSGPSRSAYRKAESALQAWWSYNLTLSAQQGKASEATQSSARTLMLCGSAVALLLGVLAAVVISRSITQPLSSAVKAAEAVADGDLTYRINARGKDETAQLLQALSRMNGRLADLVRQVRSGSDAIATGSCEVAMGSTDLSQRTEKQAANLEETAASMEQLSATVKHNADTAHQASQMAAAASDAARQGGNAVEAVVATMQDISASSRRIEDITGVIDGIAFQTNILALNAAVEAARAGEQGRGFAVVAGEVRTLAQRSAEAAKEIKGLIADSVGKVQTGSQQVGDAGSVMQDLVRQVQRVSDLLGEISSASVEQTSGIDQVSQAVSQLDEVTQQNAALVEESTAAADSLSQQASRLAELVRTFRLDHEVPAYAAAPAPMASAAPAPVERRPSPTLTAQAPQPRRSAPKAGSGSRAAIAPPPMAAAPAPASHGGDDGEWTSF</sequence>
<dbReference type="SUPFAM" id="SSF58104">
    <property type="entry name" value="Methyl-accepting chemotaxis protein (MCP) signaling domain"/>
    <property type="match status" value="1"/>
</dbReference>
<feature type="region of interest" description="Disordered" evidence="5">
    <location>
        <begin position="533"/>
        <end position="596"/>
    </location>
</feature>
<dbReference type="Gene3D" id="1.10.287.950">
    <property type="entry name" value="Methyl-accepting chemotaxis protein"/>
    <property type="match status" value="1"/>
</dbReference>
<dbReference type="Pfam" id="PF12729">
    <property type="entry name" value="4HB_MCP_1"/>
    <property type="match status" value="1"/>
</dbReference>
<dbReference type="InterPro" id="IPR024478">
    <property type="entry name" value="HlyB_4HB_MCP"/>
</dbReference>
<dbReference type="SMART" id="SM00304">
    <property type="entry name" value="HAMP"/>
    <property type="match status" value="1"/>
</dbReference>
<dbReference type="InterPro" id="IPR004090">
    <property type="entry name" value="Chemotax_Me-accpt_rcpt"/>
</dbReference>
<comment type="caution">
    <text evidence="8">The sequence shown here is derived from an EMBL/GenBank/DDBJ whole genome shotgun (WGS) entry which is preliminary data.</text>
</comment>
<protein>
    <submittedName>
        <fullName evidence="8">Methyl-accepting chemotaxis protein</fullName>
    </submittedName>
</protein>
<evidence type="ECO:0000256" key="2">
    <source>
        <dbReference type="ARBA" id="ARBA00029447"/>
    </source>
</evidence>
<proteinExistence type="inferred from homology"/>
<dbReference type="Proteomes" id="UP001293718">
    <property type="component" value="Unassembled WGS sequence"/>
</dbReference>
<dbReference type="SMART" id="SM00283">
    <property type="entry name" value="MA"/>
    <property type="match status" value="1"/>
</dbReference>
<dbReference type="InterPro" id="IPR051310">
    <property type="entry name" value="MCP_chemotaxis"/>
</dbReference>
<dbReference type="PRINTS" id="PR00260">
    <property type="entry name" value="CHEMTRNSDUCR"/>
</dbReference>
<dbReference type="RefSeq" id="WP_322466603.1">
    <property type="nucleotide sequence ID" value="NZ_JAXOJX010000031.1"/>
</dbReference>
<dbReference type="PANTHER" id="PTHR43531:SF14">
    <property type="entry name" value="METHYL-ACCEPTING CHEMOTAXIS PROTEIN I-RELATED"/>
    <property type="match status" value="1"/>
</dbReference>
<evidence type="ECO:0000256" key="4">
    <source>
        <dbReference type="SAM" id="Coils"/>
    </source>
</evidence>
<evidence type="ECO:0000256" key="3">
    <source>
        <dbReference type="PROSITE-ProRule" id="PRU00284"/>
    </source>
</evidence>
<gene>
    <name evidence="8" type="ORF">SM757_18360</name>
</gene>
<organism evidence="8 9">
    <name type="scientific">Azohydromonas lata</name>
    <dbReference type="NCBI Taxonomy" id="45677"/>
    <lineage>
        <taxon>Bacteria</taxon>
        <taxon>Pseudomonadati</taxon>
        <taxon>Pseudomonadota</taxon>
        <taxon>Betaproteobacteria</taxon>
        <taxon>Burkholderiales</taxon>
        <taxon>Sphaerotilaceae</taxon>
        <taxon>Azohydromonas</taxon>
    </lineage>
</organism>
<accession>A0ABU5IHD5</accession>
<dbReference type="CDD" id="cd11386">
    <property type="entry name" value="MCP_signal"/>
    <property type="match status" value="1"/>
</dbReference>
<evidence type="ECO:0000256" key="1">
    <source>
        <dbReference type="ARBA" id="ARBA00022481"/>
    </source>
</evidence>